<evidence type="ECO:0000256" key="1">
    <source>
        <dbReference type="ARBA" id="ARBA00006739"/>
    </source>
</evidence>
<dbReference type="PANTHER" id="PTHR43630">
    <property type="entry name" value="POLY-BETA-1,6-N-ACETYL-D-GLUCOSAMINE SYNTHASE"/>
    <property type="match status" value="1"/>
</dbReference>
<keyword evidence="4" id="KW-0472">Membrane</keyword>
<dbReference type="CDD" id="cd06438">
    <property type="entry name" value="EpsO_like"/>
    <property type="match status" value="1"/>
</dbReference>
<evidence type="ECO:0000256" key="4">
    <source>
        <dbReference type="SAM" id="Phobius"/>
    </source>
</evidence>
<dbReference type="Pfam" id="PF13641">
    <property type="entry name" value="Glyco_tranf_2_3"/>
    <property type="match status" value="1"/>
</dbReference>
<organism evidence="5 6">
    <name type="scientific">Granulicella cerasi</name>
    <dbReference type="NCBI Taxonomy" id="741063"/>
    <lineage>
        <taxon>Bacteria</taxon>
        <taxon>Pseudomonadati</taxon>
        <taxon>Acidobacteriota</taxon>
        <taxon>Terriglobia</taxon>
        <taxon>Terriglobales</taxon>
        <taxon>Acidobacteriaceae</taxon>
        <taxon>Granulicella</taxon>
    </lineage>
</organism>
<dbReference type="RefSeq" id="WP_263370006.1">
    <property type="nucleotide sequence ID" value="NZ_JAGSYD010000001.1"/>
</dbReference>
<evidence type="ECO:0000313" key="5">
    <source>
        <dbReference type="EMBL" id="MFC6646325.1"/>
    </source>
</evidence>
<gene>
    <name evidence="5" type="ORF">ACFQBQ_12165</name>
</gene>
<proteinExistence type="inferred from homology"/>
<accession>A0ABW1ZD34</accession>
<reference evidence="6" key="1">
    <citation type="journal article" date="2019" name="Int. J. Syst. Evol. Microbiol.">
        <title>The Global Catalogue of Microorganisms (GCM) 10K type strain sequencing project: providing services to taxonomists for standard genome sequencing and annotation.</title>
        <authorList>
            <consortium name="The Broad Institute Genomics Platform"/>
            <consortium name="The Broad Institute Genome Sequencing Center for Infectious Disease"/>
            <person name="Wu L."/>
            <person name="Ma J."/>
        </authorList>
    </citation>
    <scope>NUCLEOTIDE SEQUENCE [LARGE SCALE GENOMIC DNA]</scope>
    <source>
        <strain evidence="6">CGMCC 1.16026</strain>
    </source>
</reference>
<dbReference type="Proteomes" id="UP001596391">
    <property type="component" value="Unassembled WGS sequence"/>
</dbReference>
<feature type="transmembrane region" description="Helical" evidence="4">
    <location>
        <begin position="281"/>
        <end position="302"/>
    </location>
</feature>
<evidence type="ECO:0000313" key="6">
    <source>
        <dbReference type="Proteomes" id="UP001596391"/>
    </source>
</evidence>
<comment type="caution">
    <text evidence="5">The sequence shown here is derived from an EMBL/GenBank/DDBJ whole genome shotgun (WGS) entry which is preliminary data.</text>
</comment>
<dbReference type="EMBL" id="JBHSWI010000001">
    <property type="protein sequence ID" value="MFC6646325.1"/>
    <property type="molecule type" value="Genomic_DNA"/>
</dbReference>
<dbReference type="Gene3D" id="3.90.550.10">
    <property type="entry name" value="Spore Coat Polysaccharide Biosynthesis Protein SpsA, Chain A"/>
    <property type="match status" value="1"/>
</dbReference>
<dbReference type="PANTHER" id="PTHR43630:SF1">
    <property type="entry name" value="POLY-BETA-1,6-N-ACETYL-D-GLUCOSAMINE SYNTHASE"/>
    <property type="match status" value="1"/>
</dbReference>
<dbReference type="InterPro" id="IPR029044">
    <property type="entry name" value="Nucleotide-diphossugar_trans"/>
</dbReference>
<dbReference type="SUPFAM" id="SSF53448">
    <property type="entry name" value="Nucleotide-diphospho-sugar transferases"/>
    <property type="match status" value="1"/>
</dbReference>
<name>A0ABW1ZD34_9BACT</name>
<feature type="transmembrane region" description="Helical" evidence="4">
    <location>
        <begin position="309"/>
        <end position="328"/>
    </location>
</feature>
<keyword evidence="6" id="KW-1185">Reference proteome</keyword>
<comment type="similarity">
    <text evidence="1">Belongs to the glycosyltransferase 2 family.</text>
</comment>
<evidence type="ECO:0000256" key="3">
    <source>
        <dbReference type="ARBA" id="ARBA00022679"/>
    </source>
</evidence>
<keyword evidence="4" id="KW-0812">Transmembrane</keyword>
<evidence type="ECO:0000256" key="2">
    <source>
        <dbReference type="ARBA" id="ARBA00022676"/>
    </source>
</evidence>
<keyword evidence="4" id="KW-1133">Transmembrane helix</keyword>
<keyword evidence="2" id="KW-0328">Glycosyltransferase</keyword>
<sequence length="373" mass="39446">MLAPTLPLVLELLVLSLAAIIKPASPRGTANIDLAVIVPAHNEEKLVGACVRSILAAGVPADRIFVIAHNCKDTTVQRAAEAGAVSLPLNDDGARGKGAALFYGFDIALSHGADAVMVIDADSEATLALIAEARAAFSAGADAVQARYIAAGAQNTERQRLMALALYGFNVLRPRGRATLGLSSGIFGNGFALSRATLEAIPYTSHSLVEDLEYHLELVRRGRKVTFLDAANVFGEVPDNSAAAGTQRARWEGGRAAMRKQFAGPLLQEVLRGRIRLLEPLLDLIALPVGSGVPLLLLGLLPPIAWTRTYAATGLLALVLYVAVSAVLSGQPLAMLRALLSVPKYLVFKLLLRKQTKAAAEGNAGWVRTERND</sequence>
<keyword evidence="3" id="KW-0808">Transferase</keyword>
<protein>
    <submittedName>
        <fullName evidence="5">Glycosyltransferase family 2 protein</fullName>
    </submittedName>
</protein>